<dbReference type="EMBL" id="JAJJMB010011222">
    <property type="protein sequence ID" value="KAI3903351.1"/>
    <property type="molecule type" value="Genomic_DNA"/>
</dbReference>
<dbReference type="GO" id="GO:0015031">
    <property type="term" value="P:protein transport"/>
    <property type="evidence" value="ECO:0007669"/>
    <property type="project" value="UniProtKB-KW"/>
</dbReference>
<dbReference type="PANTHER" id="PTHR12542">
    <property type="entry name" value="EXOCYST COMPLEX PROTEIN EXO70"/>
    <property type="match status" value="1"/>
</dbReference>
<dbReference type="GO" id="GO:0005546">
    <property type="term" value="F:phosphatidylinositol-4,5-bisphosphate binding"/>
    <property type="evidence" value="ECO:0007669"/>
    <property type="project" value="InterPro"/>
</dbReference>
<sequence>MEWKYEDPEINNLKISCSNLKTLLQTSVNMQISLAKMDTSFDLLQETLSATSKSIAPLQTHAMTAKALETRINRAMSPALTLLKSFKLAESLQHKLLSIGSKLSMKHIDPEKRLHKLIKYVDCVDQLNSAIDSVCQECEPTIQKLQETVEFLSRTKATDQFRIQRLRETLVTLKALYETEIEAMRYEGLLDEALLTLQDEYENILLQLNHALFLGHEVVNKDVEGSDQAITGRDDVIHDLGSELEVQVLRRISETLTRTDCLDICIDIYVKARYRRAAKALMRLNPDYLRRYTPEEINEMEWVTLETSITLWIQHFQLAVKTVFVSEKKLCNQVFLEIMDGLIWAECFVKITDKIMAVFFRFGEGVARSSKEPQKLFKLLDMFESLEKLEVEFSEIFDGDAGSDICSRFRELQKLLVHASTKVFWEFGLQIEGNHDGFPPPQDGSVPKLVRYAVNYLKYLSADQYQTSMAKVLRIEQMWKAGFLSKPDSDENLLQDAISNVMEALERNIEFKKSRYKDRVLPHVFSMNTYWYIYMRSRNSELGNILGEQLLKKKYKTVAEESAYMYQRQAWGPIIKLLENEAEPKKAYNSKKEVVSVLARGKMEAFMKGFEDNLQKHRSGYYNIPDEDLKEQLREATVNLVVPVYVEYLETYSLVLKVRSFPSPDTVQAMLMQVFNAKENPNITRRRHLIDQLGGRNSGSAYGSSEIKEFER</sequence>
<gene>
    <name evidence="5" type="ORF">MKW98_032005</name>
</gene>
<dbReference type="Pfam" id="PF03081">
    <property type="entry name" value="Exo70_C"/>
    <property type="match status" value="1"/>
</dbReference>
<dbReference type="Proteomes" id="UP001202328">
    <property type="component" value="Unassembled WGS sequence"/>
</dbReference>
<evidence type="ECO:0000256" key="1">
    <source>
        <dbReference type="ARBA" id="ARBA00006756"/>
    </source>
</evidence>
<dbReference type="GO" id="GO:0006887">
    <property type="term" value="P:exocytosis"/>
    <property type="evidence" value="ECO:0007669"/>
    <property type="project" value="UniProtKB-KW"/>
</dbReference>
<dbReference type="SUPFAM" id="SSF74788">
    <property type="entry name" value="Cullin repeat-like"/>
    <property type="match status" value="1"/>
</dbReference>
<evidence type="ECO:0000313" key="5">
    <source>
        <dbReference type="EMBL" id="KAI3903351.1"/>
    </source>
</evidence>
<keyword evidence="6" id="KW-1185">Reference proteome</keyword>
<keyword evidence="2 3" id="KW-0813">Transport</keyword>
<proteinExistence type="inferred from homology"/>
<evidence type="ECO:0000256" key="3">
    <source>
        <dbReference type="RuleBase" id="RU365026"/>
    </source>
</evidence>
<organism evidence="5 6">
    <name type="scientific">Papaver atlanticum</name>
    <dbReference type="NCBI Taxonomy" id="357466"/>
    <lineage>
        <taxon>Eukaryota</taxon>
        <taxon>Viridiplantae</taxon>
        <taxon>Streptophyta</taxon>
        <taxon>Embryophyta</taxon>
        <taxon>Tracheophyta</taxon>
        <taxon>Spermatophyta</taxon>
        <taxon>Magnoliopsida</taxon>
        <taxon>Ranunculales</taxon>
        <taxon>Papaveraceae</taxon>
        <taxon>Papaveroideae</taxon>
        <taxon>Papaver</taxon>
    </lineage>
</organism>
<reference evidence="5" key="1">
    <citation type="submission" date="2022-04" db="EMBL/GenBank/DDBJ databases">
        <title>A functionally conserved STORR gene fusion in Papaver species that diverged 16.8 million years ago.</title>
        <authorList>
            <person name="Catania T."/>
        </authorList>
    </citation>
    <scope>NUCLEOTIDE SEQUENCE</scope>
    <source>
        <strain evidence="5">S-188037</strain>
    </source>
</reference>
<dbReference type="Gene3D" id="1.20.1280.170">
    <property type="entry name" value="Exocyst complex component Exo70"/>
    <property type="match status" value="1"/>
</dbReference>
<dbReference type="InterPro" id="IPR046364">
    <property type="entry name" value="Exo70_C"/>
</dbReference>
<dbReference type="GO" id="GO:0000145">
    <property type="term" value="C:exocyst"/>
    <property type="evidence" value="ECO:0007669"/>
    <property type="project" value="InterPro"/>
</dbReference>
<dbReference type="InterPro" id="IPR016159">
    <property type="entry name" value="Cullin_repeat-like_dom_sf"/>
</dbReference>
<feature type="domain" description="Exocyst complex subunit Exo70 C-terminal" evidence="4">
    <location>
        <begin position="312"/>
        <end position="658"/>
    </location>
</feature>
<evidence type="ECO:0000256" key="2">
    <source>
        <dbReference type="ARBA" id="ARBA00022448"/>
    </source>
</evidence>
<dbReference type="PANTHER" id="PTHR12542:SF90">
    <property type="entry name" value="EXOCYST COMPLEX COMPONENT EXO70I"/>
    <property type="match status" value="1"/>
</dbReference>
<evidence type="ECO:0000313" key="6">
    <source>
        <dbReference type="Proteomes" id="UP001202328"/>
    </source>
</evidence>
<dbReference type="InterPro" id="IPR004140">
    <property type="entry name" value="Exo70"/>
</dbReference>
<dbReference type="AlphaFoldDB" id="A0AAD4SEA4"/>
<name>A0AAD4SEA4_9MAGN</name>
<accession>A0AAD4SEA4</accession>
<comment type="similarity">
    <text evidence="1 3">Belongs to the EXO70 family.</text>
</comment>
<comment type="function">
    <text evidence="3">Component of the exocyst complex.</text>
</comment>
<evidence type="ECO:0000259" key="4">
    <source>
        <dbReference type="Pfam" id="PF03081"/>
    </source>
</evidence>
<keyword evidence="3" id="KW-0653">Protein transport</keyword>
<keyword evidence="3" id="KW-0268">Exocytosis</keyword>
<comment type="caution">
    <text evidence="5">The sequence shown here is derived from an EMBL/GenBank/DDBJ whole genome shotgun (WGS) entry which is preliminary data.</text>
</comment>
<protein>
    <recommendedName>
        <fullName evidence="3">Exocyst subunit Exo70 family protein</fullName>
    </recommendedName>
</protein>